<dbReference type="InterPro" id="IPR037073">
    <property type="entry name" value="Nuc_rcpt_coact_CREBbp_sf"/>
</dbReference>
<dbReference type="SUPFAM" id="SSF69125">
    <property type="entry name" value="Nuclear receptor coactivator interlocking domain"/>
    <property type="match status" value="1"/>
</dbReference>
<evidence type="ECO:0000256" key="5">
    <source>
        <dbReference type="SAM" id="MobiDB-lite"/>
    </source>
</evidence>
<evidence type="ECO:0000256" key="2">
    <source>
        <dbReference type="ARBA" id="ARBA00023015"/>
    </source>
</evidence>
<evidence type="ECO:0000256" key="1">
    <source>
        <dbReference type="ARBA" id="ARBA00022737"/>
    </source>
</evidence>
<dbReference type="Gene3D" id="3.30.40.10">
    <property type="entry name" value="Zinc/RING finger domain, C3HC4 (zinc finger)"/>
    <property type="match status" value="1"/>
</dbReference>
<keyword evidence="3" id="KW-0804">Transcription</keyword>
<dbReference type="Pfam" id="PF13920">
    <property type="entry name" value="zf-C3HC4_3"/>
    <property type="match status" value="1"/>
</dbReference>
<organism evidence="7">
    <name type="scientific">Darwinula stevensoni</name>
    <dbReference type="NCBI Taxonomy" id="69355"/>
    <lineage>
        <taxon>Eukaryota</taxon>
        <taxon>Metazoa</taxon>
        <taxon>Ecdysozoa</taxon>
        <taxon>Arthropoda</taxon>
        <taxon>Crustacea</taxon>
        <taxon>Oligostraca</taxon>
        <taxon>Ostracoda</taxon>
        <taxon>Podocopa</taxon>
        <taxon>Podocopida</taxon>
        <taxon>Darwinulocopina</taxon>
        <taxon>Darwinuloidea</taxon>
        <taxon>Darwinulidae</taxon>
        <taxon>Darwinula</taxon>
    </lineage>
</organism>
<gene>
    <name evidence="7" type="ORF">DSTB1V02_LOCUS6722</name>
</gene>
<feature type="domain" description="Nuclear receptor coactivator CREB-bp-like interlocking" evidence="6">
    <location>
        <begin position="141"/>
        <end position="213"/>
    </location>
</feature>
<evidence type="ECO:0000256" key="3">
    <source>
        <dbReference type="ARBA" id="ARBA00023163"/>
    </source>
</evidence>
<dbReference type="Pfam" id="PF09030">
    <property type="entry name" value="Creb_binding"/>
    <property type="match status" value="1"/>
</dbReference>
<dbReference type="CDD" id="cd20910">
    <property type="entry name" value="NCBD_CREBBP-p300_like"/>
    <property type="match status" value="1"/>
</dbReference>
<dbReference type="GO" id="GO:0000123">
    <property type="term" value="C:histone acetyltransferase complex"/>
    <property type="evidence" value="ECO:0007669"/>
    <property type="project" value="InterPro"/>
</dbReference>
<dbReference type="Gene3D" id="1.10.1630.10">
    <property type="entry name" value="Nuclear receptor coactivator, CREB-bp-like, interlocking domain"/>
    <property type="match status" value="1"/>
</dbReference>
<sequence length="313" mass="34235">MAERNLAGGPPNEGHEEQDPFGNPSNDASDMLQIPLEIGSGLPELMNTNTRGSGTIDTTNQQVPQGYFVNIQYGAMIGMGGGPVIGNPAGLQNSVSTTVMAGVPNQSGSAIPMGGHPHMEQWPGNERQPEVPGNDNAIHYQPQVQIAMQGMRPPGPMGVTGPGGPTVAAGNPSVSGNNIPVLQQLLKTLKNPSTPQQQDEVLRLLRSNPQLPKALDEPFQQQCMKDKQVEDIPLQFQCVICMNKEVSVVFLPCRHMVICDRVFEVYFRMKSSWRTGMDSHLDRVATIFYFQALLWVIMRDINMTEERVFTMGP</sequence>
<dbReference type="Proteomes" id="UP000677054">
    <property type="component" value="Unassembled WGS sequence"/>
</dbReference>
<keyword evidence="1" id="KW-0677">Repeat</keyword>
<dbReference type="InterPro" id="IPR009110">
    <property type="entry name" value="Nuc_rcpt_coact"/>
</dbReference>
<dbReference type="InterPro" id="IPR013083">
    <property type="entry name" value="Znf_RING/FYVE/PHD"/>
</dbReference>
<dbReference type="EMBL" id="LR900781">
    <property type="protein sequence ID" value="CAD7246879.1"/>
    <property type="molecule type" value="Genomic_DNA"/>
</dbReference>
<feature type="region of interest" description="Disordered" evidence="5">
    <location>
        <begin position="1"/>
        <end position="30"/>
    </location>
</feature>
<dbReference type="OrthoDB" id="7700330at2759"/>
<keyword evidence="8" id="KW-1185">Reference proteome</keyword>
<dbReference type="GO" id="GO:0003713">
    <property type="term" value="F:transcription coactivator activity"/>
    <property type="evidence" value="ECO:0007669"/>
    <property type="project" value="InterPro"/>
</dbReference>
<dbReference type="EMBL" id="CAJPEV010001264">
    <property type="protein sequence ID" value="CAG0891727.1"/>
    <property type="molecule type" value="Genomic_DNA"/>
</dbReference>
<evidence type="ECO:0000313" key="8">
    <source>
        <dbReference type="Proteomes" id="UP000677054"/>
    </source>
</evidence>
<dbReference type="AlphaFoldDB" id="A0A7R8XAU1"/>
<evidence type="ECO:0000259" key="6">
    <source>
        <dbReference type="Pfam" id="PF09030"/>
    </source>
</evidence>
<evidence type="ECO:0000313" key="7">
    <source>
        <dbReference type="EMBL" id="CAD7246879.1"/>
    </source>
</evidence>
<keyword evidence="4" id="KW-0539">Nucleus</keyword>
<dbReference type="GO" id="GO:0004402">
    <property type="term" value="F:histone acetyltransferase activity"/>
    <property type="evidence" value="ECO:0007669"/>
    <property type="project" value="InterPro"/>
</dbReference>
<keyword evidence="2" id="KW-0805">Transcription regulation</keyword>
<dbReference type="InterPro" id="IPR014744">
    <property type="entry name" value="Nuc_rcpt_coact_CREBbp"/>
</dbReference>
<reference evidence="7" key="1">
    <citation type="submission" date="2020-11" db="EMBL/GenBank/DDBJ databases">
        <authorList>
            <person name="Tran Van P."/>
        </authorList>
    </citation>
    <scope>NUCLEOTIDE SEQUENCE</scope>
</reference>
<accession>A0A7R8XAU1</accession>
<evidence type="ECO:0000256" key="4">
    <source>
        <dbReference type="ARBA" id="ARBA00023242"/>
    </source>
</evidence>
<proteinExistence type="predicted"/>
<name>A0A7R8XAU1_9CRUS</name>
<protein>
    <recommendedName>
        <fullName evidence="6">Nuclear receptor coactivator CREB-bp-like interlocking domain-containing protein</fullName>
    </recommendedName>
</protein>
<dbReference type="GO" id="GO:0005634">
    <property type="term" value="C:nucleus"/>
    <property type="evidence" value="ECO:0007669"/>
    <property type="project" value="InterPro"/>
</dbReference>